<reference evidence="3 4" key="1">
    <citation type="journal article" date="2014" name="Genome Biol. Evol.">
        <title>The secreted proteins of Achlya hypogyna and Thraustotheca clavata identify the ancestral oomycete secretome and reveal gene acquisitions by horizontal gene transfer.</title>
        <authorList>
            <person name="Misner I."/>
            <person name="Blouin N."/>
            <person name="Leonard G."/>
            <person name="Richards T.A."/>
            <person name="Lane C.E."/>
        </authorList>
    </citation>
    <scope>NUCLEOTIDE SEQUENCE [LARGE SCALE GENOMIC DNA]</scope>
    <source>
        <strain evidence="3 4">ATCC 34112</strain>
    </source>
</reference>
<feature type="transmembrane region" description="Helical" evidence="2">
    <location>
        <begin position="163"/>
        <end position="196"/>
    </location>
</feature>
<gene>
    <name evidence="3" type="ORF">THRCLA_22214</name>
</gene>
<evidence type="ECO:0000256" key="2">
    <source>
        <dbReference type="SAM" id="Phobius"/>
    </source>
</evidence>
<evidence type="ECO:0000313" key="3">
    <source>
        <dbReference type="EMBL" id="OQR94783.1"/>
    </source>
</evidence>
<feature type="region of interest" description="Disordered" evidence="1">
    <location>
        <begin position="207"/>
        <end position="227"/>
    </location>
</feature>
<comment type="caution">
    <text evidence="3">The sequence shown here is derived from an EMBL/GenBank/DDBJ whole genome shotgun (WGS) entry which is preliminary data.</text>
</comment>
<evidence type="ECO:0000256" key="1">
    <source>
        <dbReference type="SAM" id="MobiDB-lite"/>
    </source>
</evidence>
<proteinExistence type="predicted"/>
<dbReference type="Proteomes" id="UP000243217">
    <property type="component" value="Unassembled WGS sequence"/>
</dbReference>
<evidence type="ECO:0008006" key="5">
    <source>
        <dbReference type="Google" id="ProtNLM"/>
    </source>
</evidence>
<dbReference type="EMBL" id="JNBS01002165">
    <property type="protein sequence ID" value="OQR94783.1"/>
    <property type="molecule type" value="Genomic_DNA"/>
</dbReference>
<feature type="compositionally biased region" description="Basic and acidic residues" evidence="1">
    <location>
        <begin position="215"/>
        <end position="227"/>
    </location>
</feature>
<keyword evidence="4" id="KW-1185">Reference proteome</keyword>
<sequence length="227" mass="25074">MDVVAYQQSVVNNLVGYGKWLNTTSTYVFDMRTAPKDLLLERQALLASLLLLGFVLGTRGYQFTRAVFGLLMVPVGFAIAGETNVLSPPSLAIGLTFGIVFAVFPAWAIRFWYWVFISRTAERMLPPVDIPNKEIIALALSALLAMLVIEFKESTIRMLTIGITSLAGAILAVTVTSVVMGPMTITVYLLIAFWFYRTQRDTVAKLEGLPSPTEAPKEEKSDKSKKE</sequence>
<accession>A0A1V9Z9W7</accession>
<evidence type="ECO:0000313" key="4">
    <source>
        <dbReference type="Proteomes" id="UP000243217"/>
    </source>
</evidence>
<dbReference type="AlphaFoldDB" id="A0A1V9Z9W7"/>
<feature type="transmembrane region" description="Helical" evidence="2">
    <location>
        <begin position="135"/>
        <end position="151"/>
    </location>
</feature>
<dbReference type="OrthoDB" id="76113at2759"/>
<protein>
    <recommendedName>
        <fullName evidence="5">Transmembrane protein</fullName>
    </recommendedName>
</protein>
<keyword evidence="2" id="KW-1133">Transmembrane helix</keyword>
<keyword evidence="2" id="KW-0472">Membrane</keyword>
<feature type="transmembrane region" description="Helical" evidence="2">
    <location>
        <begin position="92"/>
        <end position="115"/>
    </location>
</feature>
<keyword evidence="2" id="KW-0812">Transmembrane</keyword>
<feature type="transmembrane region" description="Helical" evidence="2">
    <location>
        <begin position="63"/>
        <end position="80"/>
    </location>
</feature>
<feature type="transmembrane region" description="Helical" evidence="2">
    <location>
        <begin position="39"/>
        <end position="57"/>
    </location>
</feature>
<organism evidence="3 4">
    <name type="scientific">Thraustotheca clavata</name>
    <dbReference type="NCBI Taxonomy" id="74557"/>
    <lineage>
        <taxon>Eukaryota</taxon>
        <taxon>Sar</taxon>
        <taxon>Stramenopiles</taxon>
        <taxon>Oomycota</taxon>
        <taxon>Saprolegniomycetes</taxon>
        <taxon>Saprolegniales</taxon>
        <taxon>Achlyaceae</taxon>
        <taxon>Thraustotheca</taxon>
    </lineage>
</organism>
<name>A0A1V9Z9W7_9STRA</name>